<dbReference type="EC" id="2.5.1.-" evidence="2"/>
<dbReference type="Proteomes" id="UP000077881">
    <property type="component" value="Unassembled WGS sequence"/>
</dbReference>
<gene>
    <name evidence="3" type="ORF">ABB05_08030</name>
</gene>
<accession>A0A177ZYX2</accession>
<keyword evidence="2" id="KW-0460">Magnesium</keyword>
<feature type="binding site" evidence="2">
    <location>
        <position position="89"/>
    </location>
    <ligand>
        <name>substrate</name>
    </ligand>
</feature>
<dbReference type="PROSITE" id="PS01066">
    <property type="entry name" value="UPP_SYNTHASE"/>
    <property type="match status" value="1"/>
</dbReference>
<feature type="active site" evidence="2">
    <location>
        <position position="38"/>
    </location>
</feature>
<dbReference type="OrthoDB" id="4191603at2"/>
<feature type="binding site" evidence="2">
    <location>
        <begin position="83"/>
        <end position="85"/>
    </location>
    <ligand>
        <name>substrate</name>
    </ligand>
</feature>
<dbReference type="AlphaFoldDB" id="A0A177ZYX2"/>
<dbReference type="SUPFAM" id="SSF64005">
    <property type="entry name" value="Undecaprenyl diphosphate synthase"/>
    <property type="match status" value="1"/>
</dbReference>
<keyword evidence="1 2" id="KW-0808">Transferase</keyword>
<dbReference type="GO" id="GO:0016094">
    <property type="term" value="P:polyprenol biosynthetic process"/>
    <property type="evidence" value="ECO:0007669"/>
    <property type="project" value="TreeGrafter"/>
</dbReference>
<dbReference type="RefSeq" id="WP_057986590.1">
    <property type="nucleotide sequence ID" value="NZ_JAGGKH010000002.1"/>
</dbReference>
<feature type="binding site" evidence="2">
    <location>
        <begin position="212"/>
        <end position="214"/>
    </location>
    <ligand>
        <name>substrate</name>
    </ligand>
</feature>
<dbReference type="GO" id="GO:0030145">
    <property type="term" value="F:manganese ion binding"/>
    <property type="evidence" value="ECO:0007669"/>
    <property type="project" value="TreeGrafter"/>
</dbReference>
<comment type="cofactor">
    <cofactor evidence="2">
        <name>Mg(2+)</name>
        <dbReference type="ChEBI" id="CHEBI:18420"/>
    </cofactor>
    <text evidence="2">Binds 2 magnesium ions per subunit.</text>
</comment>
<feature type="binding site" evidence="2">
    <location>
        <position position="206"/>
    </location>
    <ligand>
        <name>substrate</name>
    </ligand>
</feature>
<evidence type="ECO:0000313" key="4">
    <source>
        <dbReference type="Proteomes" id="UP000077881"/>
    </source>
</evidence>
<dbReference type="GO" id="GO:0008834">
    <property type="term" value="F:ditrans,polycis-undecaprenyl-diphosphate synthase [(2E,6E)-farnesyl-diphosphate specific] activity"/>
    <property type="evidence" value="ECO:0007669"/>
    <property type="project" value="TreeGrafter"/>
</dbReference>
<feature type="active site" description="Proton acceptor" evidence="2">
    <location>
        <position position="86"/>
    </location>
</feature>
<dbReference type="PANTHER" id="PTHR10291">
    <property type="entry name" value="DEHYDRODOLICHYL DIPHOSPHATE SYNTHASE FAMILY MEMBER"/>
    <property type="match status" value="1"/>
</dbReference>
<dbReference type="CDD" id="cd00475">
    <property type="entry name" value="Cis_IPPS"/>
    <property type="match status" value="1"/>
</dbReference>
<feature type="binding site" evidence="2">
    <location>
        <begin position="39"/>
        <end position="42"/>
    </location>
    <ligand>
        <name>substrate</name>
    </ligand>
</feature>
<dbReference type="InterPro" id="IPR036424">
    <property type="entry name" value="UPP_synth-like_sf"/>
</dbReference>
<protein>
    <recommendedName>
        <fullName evidence="2">Isoprenyl transferase</fullName>
        <ecNumber evidence="2">2.5.1.-</ecNumber>
    </recommendedName>
</protein>
<feature type="binding site" evidence="2">
    <location>
        <position position="43"/>
    </location>
    <ligand>
        <name>substrate</name>
    </ligand>
</feature>
<comment type="function">
    <text evidence="2">Catalyzes the condensation of isopentenyl diphosphate (IPP) with allylic pyrophosphates generating different type of terpenoids.</text>
</comment>
<dbReference type="InterPro" id="IPR018520">
    <property type="entry name" value="UPP_synth-like_CS"/>
</dbReference>
<evidence type="ECO:0000256" key="1">
    <source>
        <dbReference type="ARBA" id="ARBA00022679"/>
    </source>
</evidence>
<dbReference type="Pfam" id="PF01255">
    <property type="entry name" value="Prenyltransf"/>
    <property type="match status" value="1"/>
</dbReference>
<comment type="caution">
    <text evidence="3">The sequence shown here is derived from an EMBL/GenBank/DDBJ whole genome shotgun (WGS) entry which is preliminary data.</text>
</comment>
<comment type="subunit">
    <text evidence="2">Homodimer.</text>
</comment>
<feature type="binding site" evidence="2">
    <location>
        <position position="51"/>
    </location>
    <ligand>
        <name>substrate</name>
    </ligand>
</feature>
<comment type="similarity">
    <text evidence="2">Belongs to the UPP synthase family.</text>
</comment>
<feature type="binding site" evidence="2">
    <location>
        <position position="55"/>
    </location>
    <ligand>
        <name>substrate</name>
    </ligand>
</feature>
<dbReference type="GO" id="GO:0005829">
    <property type="term" value="C:cytosol"/>
    <property type="evidence" value="ECO:0007669"/>
    <property type="project" value="TreeGrafter"/>
</dbReference>
<keyword evidence="2" id="KW-0479">Metal-binding</keyword>
<proteinExistence type="inferred from homology"/>
<dbReference type="NCBIfam" id="TIGR00055">
    <property type="entry name" value="uppS"/>
    <property type="match status" value="1"/>
</dbReference>
<evidence type="ECO:0000313" key="3">
    <source>
        <dbReference type="EMBL" id="OAK72530.1"/>
    </source>
</evidence>
<feature type="binding site" evidence="2">
    <location>
        <position position="225"/>
    </location>
    <ligand>
        <name>Mg(2+)</name>
        <dbReference type="ChEBI" id="CHEBI:18420"/>
    </ligand>
</feature>
<feature type="binding site" evidence="2">
    <location>
        <position position="87"/>
    </location>
    <ligand>
        <name>substrate</name>
    </ligand>
</feature>
<sequence>MFKKIKLWNTPEKQTTINERVTKILAHPIPEHVAIIMDGNGRWAKKRALPRVAGHHEGMRTVRKITMLANQLNIKTLTLYAFSTENWKRPKFEVDYLMGLPEEFLGSFLPELIEENVRVTMIGDRSRLPAKTKRVVDDAIEKTKGNTGLNLNFALNYGGRAEIIDAVKNLADDVKNNKLTPDEITDSCFSRYLMTQSLTDPDLLIRTSGELRLSNFMLWQIAYTELWFTDVLWPDFSETQLIEAVEAFQQRTRRYGGLNEEESKR</sequence>
<dbReference type="HAMAP" id="MF_01139">
    <property type="entry name" value="ISPT"/>
    <property type="match status" value="1"/>
</dbReference>
<evidence type="ECO:0000256" key="2">
    <source>
        <dbReference type="HAMAP-Rule" id="MF_01139"/>
    </source>
</evidence>
<dbReference type="GO" id="GO:0000287">
    <property type="term" value="F:magnesium ion binding"/>
    <property type="evidence" value="ECO:0007669"/>
    <property type="project" value="UniProtKB-UniRule"/>
</dbReference>
<dbReference type="FunFam" id="3.40.1180.10:FF:000001">
    <property type="entry name" value="(2E,6E)-farnesyl-diphosphate-specific ditrans,polycis-undecaprenyl-diphosphate synthase"/>
    <property type="match status" value="1"/>
</dbReference>
<dbReference type="PATRIC" id="fig|217031.6.peg.1699"/>
<dbReference type="InterPro" id="IPR001441">
    <property type="entry name" value="UPP_synth-like"/>
</dbReference>
<keyword evidence="4" id="KW-1185">Reference proteome</keyword>
<dbReference type="Gene3D" id="3.40.1180.10">
    <property type="entry name" value="Decaprenyl diphosphate synthase-like"/>
    <property type="match status" value="1"/>
</dbReference>
<feature type="binding site" evidence="2">
    <location>
        <position position="38"/>
    </location>
    <ligand>
        <name>Mg(2+)</name>
        <dbReference type="ChEBI" id="CHEBI:18420"/>
    </ligand>
</feature>
<dbReference type="STRING" id="217031.ABB05_08030"/>
<dbReference type="PANTHER" id="PTHR10291:SF0">
    <property type="entry name" value="DEHYDRODOLICHYL DIPHOSPHATE SYNTHASE 2"/>
    <property type="match status" value="1"/>
</dbReference>
<organism evidence="3 4">
    <name type="scientific">Lederbergia galactosidilytica</name>
    <dbReference type="NCBI Taxonomy" id="217031"/>
    <lineage>
        <taxon>Bacteria</taxon>
        <taxon>Bacillati</taxon>
        <taxon>Bacillota</taxon>
        <taxon>Bacilli</taxon>
        <taxon>Bacillales</taxon>
        <taxon>Bacillaceae</taxon>
        <taxon>Lederbergia</taxon>
    </lineage>
</organism>
<dbReference type="EMBL" id="LDJR01000037">
    <property type="protein sequence ID" value="OAK72530.1"/>
    <property type="molecule type" value="Genomic_DNA"/>
</dbReference>
<name>A0A177ZYX2_9BACI</name>
<dbReference type="NCBIfam" id="NF011405">
    <property type="entry name" value="PRK14830.1"/>
    <property type="match status" value="1"/>
</dbReference>
<reference evidence="3 4" key="1">
    <citation type="submission" date="2015-05" db="EMBL/GenBank/DDBJ databases">
        <title>Comparison of genome.</title>
        <authorList>
            <person name="Zheng Z."/>
            <person name="Sun M."/>
        </authorList>
    </citation>
    <scope>NUCLEOTIDE SEQUENCE [LARGE SCALE GENOMIC DNA]</scope>
    <source>
        <strain evidence="3 4">G25-74</strain>
    </source>
</reference>